<feature type="domain" description="Glycosyltransferase 2-like" evidence="1">
    <location>
        <begin position="9"/>
        <end position="191"/>
    </location>
</feature>
<accession>A0A7W3PHG4</accession>
<organism evidence="2 3">
    <name type="scientific">Frigoribacterium faeni</name>
    <dbReference type="NCBI Taxonomy" id="145483"/>
    <lineage>
        <taxon>Bacteria</taxon>
        <taxon>Bacillati</taxon>
        <taxon>Actinomycetota</taxon>
        <taxon>Actinomycetes</taxon>
        <taxon>Micrococcales</taxon>
        <taxon>Microbacteriaceae</taxon>
        <taxon>Frigoribacterium</taxon>
    </lineage>
</organism>
<name>A0A7W3PHG4_9MICO</name>
<sequence>MNQTPRVAVVTVSYDSGEFLERFAASIAASSAEPLSLVVVDNGSTDGAPERLRDARPEASVLMLSENKGYGGAVNAACVGLGPEIDWILVANPDVELGRGSVDELLDELDRHDDVAAVGPHIADAAGRTYPSARRFPSFTDGIGHALLVRIWPGNPWSRHYLQTSTAVEPRDVDWLSGACILLRRSAFDEVGGFDERYFMYFEDVDLCFRLGQAGWRRRYRPSSEIMHVGAHSTTTRQAAMVRAHHESAARFVATRYPGPLWAPVRGLVRVGLRVRAALGTRAGRG</sequence>
<reference evidence="2 3" key="1">
    <citation type="submission" date="2020-07" db="EMBL/GenBank/DDBJ databases">
        <title>Sequencing the genomes of 1000 actinobacteria strains.</title>
        <authorList>
            <person name="Klenk H.-P."/>
        </authorList>
    </citation>
    <scope>NUCLEOTIDE SEQUENCE [LARGE SCALE GENOMIC DNA]</scope>
    <source>
        <strain evidence="2 3">DSM 10309</strain>
    </source>
</reference>
<dbReference type="Gene3D" id="3.90.550.10">
    <property type="entry name" value="Spore Coat Polysaccharide Biosynthesis Protein SpsA, Chain A"/>
    <property type="match status" value="1"/>
</dbReference>
<dbReference type="EC" id="2.4.1.289" evidence="2"/>
<dbReference type="RefSeq" id="WP_182501097.1">
    <property type="nucleotide sequence ID" value="NZ_BAAAHR010000002.1"/>
</dbReference>
<comment type="caution">
    <text evidence="2">The sequence shown here is derived from an EMBL/GenBank/DDBJ whole genome shotgun (WGS) entry which is preliminary data.</text>
</comment>
<dbReference type="InterPro" id="IPR001173">
    <property type="entry name" value="Glyco_trans_2-like"/>
</dbReference>
<keyword evidence="2" id="KW-0328">Glycosyltransferase</keyword>
<dbReference type="InterPro" id="IPR029044">
    <property type="entry name" value="Nucleotide-diphossugar_trans"/>
</dbReference>
<dbReference type="Proteomes" id="UP000522688">
    <property type="component" value="Unassembled WGS sequence"/>
</dbReference>
<evidence type="ECO:0000313" key="2">
    <source>
        <dbReference type="EMBL" id="MBA8812295.1"/>
    </source>
</evidence>
<dbReference type="AlphaFoldDB" id="A0A7W3PHG4"/>
<proteinExistence type="predicted"/>
<dbReference type="CDD" id="cd04186">
    <property type="entry name" value="GT_2_like_c"/>
    <property type="match status" value="1"/>
</dbReference>
<dbReference type="EMBL" id="JACGWW010000001">
    <property type="protein sequence ID" value="MBA8812295.1"/>
    <property type="molecule type" value="Genomic_DNA"/>
</dbReference>
<dbReference type="PANTHER" id="PTHR43179:SF7">
    <property type="entry name" value="RHAMNOSYLTRANSFERASE WBBL"/>
    <property type="match status" value="1"/>
</dbReference>
<evidence type="ECO:0000259" key="1">
    <source>
        <dbReference type="Pfam" id="PF00535"/>
    </source>
</evidence>
<dbReference type="SUPFAM" id="SSF53448">
    <property type="entry name" value="Nucleotide-diphospho-sugar transferases"/>
    <property type="match status" value="1"/>
</dbReference>
<evidence type="ECO:0000313" key="3">
    <source>
        <dbReference type="Proteomes" id="UP000522688"/>
    </source>
</evidence>
<dbReference type="Pfam" id="PF00535">
    <property type="entry name" value="Glycos_transf_2"/>
    <property type="match status" value="1"/>
</dbReference>
<keyword evidence="2" id="KW-0808">Transferase</keyword>
<gene>
    <name evidence="2" type="ORF">FB463_000519</name>
</gene>
<dbReference type="PANTHER" id="PTHR43179">
    <property type="entry name" value="RHAMNOSYLTRANSFERASE WBBL"/>
    <property type="match status" value="1"/>
</dbReference>
<dbReference type="GO" id="GO:0102096">
    <property type="term" value="F:decaprenyl-N-acetyl-alpha-D-glucosaminyl-pyrophosphate:dTDP-alpha-L-rhamnose rhamnosyltransferase activity"/>
    <property type="evidence" value="ECO:0007669"/>
    <property type="project" value="UniProtKB-EC"/>
</dbReference>
<protein>
    <submittedName>
        <fullName evidence="2">N-acetylglucosaminyl-diphospho-decaprenol L-rhamnosyltransferase</fullName>
        <ecNumber evidence="2">2.4.1.289</ecNumber>
    </submittedName>
</protein>